<dbReference type="AlphaFoldDB" id="A0A549THB3"/>
<dbReference type="GO" id="GO:0046872">
    <property type="term" value="F:metal ion binding"/>
    <property type="evidence" value="ECO:0007669"/>
    <property type="project" value="UniProtKB-KW"/>
</dbReference>
<dbReference type="GO" id="GO:0009055">
    <property type="term" value="F:electron transfer activity"/>
    <property type="evidence" value="ECO:0007669"/>
    <property type="project" value="InterPro"/>
</dbReference>
<keyword evidence="1" id="KW-0813">Transport</keyword>
<feature type="signal peptide" evidence="7">
    <location>
        <begin position="1"/>
        <end position="22"/>
    </location>
</feature>
<evidence type="ECO:0000313" key="10">
    <source>
        <dbReference type="Proteomes" id="UP000316801"/>
    </source>
</evidence>
<dbReference type="RefSeq" id="WP_142880735.1">
    <property type="nucleotide sequence ID" value="NZ_VJMG01000006.1"/>
</dbReference>
<feature type="domain" description="Cytochrome c" evidence="8">
    <location>
        <begin position="27"/>
        <end position="126"/>
    </location>
</feature>
<dbReference type="PRINTS" id="PR00604">
    <property type="entry name" value="CYTCHRMECIAB"/>
</dbReference>
<keyword evidence="3 6" id="KW-0479">Metal-binding</keyword>
<gene>
    <name evidence="9" type="ORF">FNA46_02340</name>
</gene>
<proteinExistence type="predicted"/>
<dbReference type="PANTHER" id="PTHR11961">
    <property type="entry name" value="CYTOCHROME C"/>
    <property type="match status" value="1"/>
</dbReference>
<evidence type="ECO:0000256" key="4">
    <source>
        <dbReference type="ARBA" id="ARBA00022982"/>
    </source>
</evidence>
<sequence length="127" mass="13310">MRRSVSAIAGLCLLLSVAVAAAQTPASEPANGETLFRQRCGACHQVATPRNGLGPHLQGVVGRAAGSVGGYNYSPAIKGAGIVWSTDNLDGFLTNPGAMVRGTRMTQRFANAAERQAIIEFLQQKQD</sequence>
<comment type="caution">
    <text evidence="9">The sequence shown here is derived from an EMBL/GenBank/DDBJ whole genome shotgun (WGS) entry which is preliminary data.</text>
</comment>
<keyword evidence="2 6" id="KW-0349">Heme</keyword>
<accession>A0A549THB3</accession>
<dbReference type="Proteomes" id="UP000316801">
    <property type="component" value="Unassembled WGS sequence"/>
</dbReference>
<evidence type="ECO:0000259" key="8">
    <source>
        <dbReference type="PROSITE" id="PS51007"/>
    </source>
</evidence>
<dbReference type="GO" id="GO:0020037">
    <property type="term" value="F:heme binding"/>
    <property type="evidence" value="ECO:0007669"/>
    <property type="project" value="InterPro"/>
</dbReference>
<keyword evidence="5 6" id="KW-0408">Iron</keyword>
<dbReference type="PROSITE" id="PS51007">
    <property type="entry name" value="CYTC"/>
    <property type="match status" value="1"/>
</dbReference>
<keyword evidence="10" id="KW-1185">Reference proteome</keyword>
<dbReference type="EMBL" id="VJMG01000006">
    <property type="protein sequence ID" value="TRL42328.1"/>
    <property type="molecule type" value="Genomic_DNA"/>
</dbReference>
<evidence type="ECO:0000256" key="2">
    <source>
        <dbReference type="ARBA" id="ARBA00022617"/>
    </source>
</evidence>
<feature type="chain" id="PRO_5022166423" evidence="7">
    <location>
        <begin position="23"/>
        <end position="127"/>
    </location>
</feature>
<dbReference type="SUPFAM" id="SSF46626">
    <property type="entry name" value="Cytochrome c"/>
    <property type="match status" value="1"/>
</dbReference>
<dbReference type="InterPro" id="IPR002327">
    <property type="entry name" value="Cyt_c_1A/1B"/>
</dbReference>
<reference evidence="9 10" key="1">
    <citation type="submission" date="2019-07" db="EMBL/GenBank/DDBJ databases">
        <title>Ln-dependent methylotrophs.</title>
        <authorList>
            <person name="Tani A."/>
        </authorList>
    </citation>
    <scope>NUCLEOTIDE SEQUENCE [LARGE SCALE GENOMIC DNA]</scope>
    <source>
        <strain evidence="9 10">SM12</strain>
    </source>
</reference>
<organism evidence="9 10">
    <name type="scientific">Rhizobium straminoryzae</name>
    <dbReference type="NCBI Taxonomy" id="1387186"/>
    <lineage>
        <taxon>Bacteria</taxon>
        <taxon>Pseudomonadati</taxon>
        <taxon>Pseudomonadota</taxon>
        <taxon>Alphaproteobacteria</taxon>
        <taxon>Hyphomicrobiales</taxon>
        <taxon>Rhizobiaceae</taxon>
        <taxon>Rhizobium/Agrobacterium group</taxon>
        <taxon>Rhizobium</taxon>
    </lineage>
</organism>
<keyword evidence="4" id="KW-0249">Electron transport</keyword>
<dbReference type="Gene3D" id="1.10.760.10">
    <property type="entry name" value="Cytochrome c-like domain"/>
    <property type="match status" value="1"/>
</dbReference>
<name>A0A549THB3_9HYPH</name>
<evidence type="ECO:0000313" key="9">
    <source>
        <dbReference type="EMBL" id="TRL42328.1"/>
    </source>
</evidence>
<dbReference type="InterPro" id="IPR009056">
    <property type="entry name" value="Cyt_c-like_dom"/>
</dbReference>
<evidence type="ECO:0000256" key="3">
    <source>
        <dbReference type="ARBA" id="ARBA00022723"/>
    </source>
</evidence>
<evidence type="ECO:0000256" key="7">
    <source>
        <dbReference type="SAM" id="SignalP"/>
    </source>
</evidence>
<evidence type="ECO:0000256" key="1">
    <source>
        <dbReference type="ARBA" id="ARBA00022448"/>
    </source>
</evidence>
<dbReference type="InterPro" id="IPR036909">
    <property type="entry name" value="Cyt_c-like_dom_sf"/>
</dbReference>
<evidence type="ECO:0000256" key="6">
    <source>
        <dbReference type="PROSITE-ProRule" id="PRU00433"/>
    </source>
</evidence>
<protein>
    <submittedName>
        <fullName evidence="9">C-type cytochrome</fullName>
    </submittedName>
</protein>
<dbReference type="Pfam" id="PF00034">
    <property type="entry name" value="Cytochrom_C"/>
    <property type="match status" value="1"/>
</dbReference>
<evidence type="ECO:0000256" key="5">
    <source>
        <dbReference type="ARBA" id="ARBA00023004"/>
    </source>
</evidence>
<keyword evidence="7" id="KW-0732">Signal</keyword>